<dbReference type="EMBL" id="JAINVB010000001">
    <property type="protein sequence ID" value="MCK0087384.1"/>
    <property type="molecule type" value="Genomic_DNA"/>
</dbReference>
<accession>A0AAW5F694</accession>
<sequence>MRKWTAPLPNHTKLDYYECYAKIALSQLLSRNYENLIVKDKPDLQFSDGSSGIEVTQAIDPAQQRAERLYTEIVYGLVRSKEGALQEIRNCGCKYENGILMGKTGTDSFNLILQAIKAKLEKINKGGYDYFHHYDLFVFSDIYADDIMLKNALSSMLALSGKYNLFFEKIWVLVPGSLYVFDLLLEQTQVIDCSSELQYEIACQAREMVEAAEKIEK</sequence>
<organism evidence="1 2">
    <name type="scientific">Clostridium symbiosum</name>
    <name type="common">Bacteroides symbiosus</name>
    <dbReference type="NCBI Taxonomy" id="1512"/>
    <lineage>
        <taxon>Bacteria</taxon>
        <taxon>Bacillati</taxon>
        <taxon>Bacillota</taxon>
        <taxon>Clostridia</taxon>
        <taxon>Lachnospirales</taxon>
        <taxon>Lachnospiraceae</taxon>
        <taxon>Otoolea</taxon>
    </lineage>
</organism>
<comment type="caution">
    <text evidence="1">The sequence shown here is derived from an EMBL/GenBank/DDBJ whole genome shotgun (WGS) entry which is preliminary data.</text>
</comment>
<proteinExistence type="predicted"/>
<evidence type="ECO:0000313" key="2">
    <source>
        <dbReference type="Proteomes" id="UP001203136"/>
    </source>
</evidence>
<gene>
    <name evidence="1" type="ORF">K5I21_16185</name>
</gene>
<dbReference type="RefSeq" id="WP_024739099.1">
    <property type="nucleotide sequence ID" value="NZ_CABHNX010000236.1"/>
</dbReference>
<protein>
    <submittedName>
        <fullName evidence="1">Uncharacterized protein</fullName>
    </submittedName>
</protein>
<dbReference type="AlphaFoldDB" id="A0AAW5F694"/>
<evidence type="ECO:0000313" key="1">
    <source>
        <dbReference type="EMBL" id="MCK0087384.1"/>
    </source>
</evidence>
<reference evidence="1" key="1">
    <citation type="journal article" date="2022" name="Cell Host Microbe">
        <title>Colonization of the live biotherapeutic product VE303 and modulation of the microbiota and metabolites in healthy volunteers.</title>
        <authorList>
            <person name="Dsouza M."/>
            <person name="Menon R."/>
            <person name="Crossette E."/>
            <person name="Bhattarai S.K."/>
            <person name="Schneider J."/>
            <person name="Kim Y.G."/>
            <person name="Reddy S."/>
            <person name="Caballero S."/>
            <person name="Felix C."/>
            <person name="Cornacchione L."/>
            <person name="Hendrickson J."/>
            <person name="Watson A.R."/>
            <person name="Minot S.S."/>
            <person name="Greenfield N."/>
            <person name="Schopf L."/>
            <person name="Szabady R."/>
            <person name="Patarroyo J."/>
            <person name="Smith W."/>
            <person name="Harrison P."/>
            <person name="Kuijper E.J."/>
            <person name="Kelly C.P."/>
            <person name="Olle B."/>
            <person name="Bobilev D."/>
            <person name="Silber J.L."/>
            <person name="Bucci V."/>
            <person name="Roberts B."/>
            <person name="Faith J."/>
            <person name="Norman J.M."/>
        </authorList>
    </citation>
    <scope>NUCLEOTIDE SEQUENCE</scope>
    <source>
        <strain evidence="1">VE303-04</strain>
    </source>
</reference>
<name>A0AAW5F694_CLOSY</name>
<dbReference type="Proteomes" id="UP001203136">
    <property type="component" value="Unassembled WGS sequence"/>
</dbReference>